<dbReference type="EMBL" id="OY731406">
    <property type="protein sequence ID" value="CAJ1973468.1"/>
    <property type="molecule type" value="Genomic_DNA"/>
</dbReference>
<reference evidence="1" key="1">
    <citation type="submission" date="2023-10" db="EMBL/GenBank/DDBJ databases">
        <authorList>
            <person name="Domelevo Entfellner J.-B."/>
        </authorList>
    </citation>
    <scope>NUCLEOTIDE SEQUENCE</scope>
</reference>
<accession>A0AA86SV72</accession>
<keyword evidence="2" id="KW-1185">Reference proteome</keyword>
<gene>
    <name evidence="1" type="ORF">AYBTSS11_LOCUS25529</name>
</gene>
<proteinExistence type="predicted"/>
<evidence type="ECO:0000313" key="1">
    <source>
        <dbReference type="EMBL" id="CAJ1973468.1"/>
    </source>
</evidence>
<dbReference type="Proteomes" id="UP001189624">
    <property type="component" value="Chromosome 9"/>
</dbReference>
<protein>
    <submittedName>
        <fullName evidence="1">Uncharacterized protein</fullName>
    </submittedName>
</protein>
<name>A0AA86SV72_9FABA</name>
<dbReference type="AlphaFoldDB" id="A0AA86SV72"/>
<evidence type="ECO:0000313" key="2">
    <source>
        <dbReference type="Proteomes" id="UP001189624"/>
    </source>
</evidence>
<organism evidence="1 2">
    <name type="scientific">Sphenostylis stenocarpa</name>
    <dbReference type="NCBI Taxonomy" id="92480"/>
    <lineage>
        <taxon>Eukaryota</taxon>
        <taxon>Viridiplantae</taxon>
        <taxon>Streptophyta</taxon>
        <taxon>Embryophyta</taxon>
        <taxon>Tracheophyta</taxon>
        <taxon>Spermatophyta</taxon>
        <taxon>Magnoliopsida</taxon>
        <taxon>eudicotyledons</taxon>
        <taxon>Gunneridae</taxon>
        <taxon>Pentapetalae</taxon>
        <taxon>rosids</taxon>
        <taxon>fabids</taxon>
        <taxon>Fabales</taxon>
        <taxon>Fabaceae</taxon>
        <taxon>Papilionoideae</taxon>
        <taxon>50 kb inversion clade</taxon>
        <taxon>NPAAA clade</taxon>
        <taxon>indigoferoid/millettioid clade</taxon>
        <taxon>Phaseoleae</taxon>
        <taxon>Sphenostylis</taxon>
    </lineage>
</organism>
<dbReference type="Gramene" id="rna-AYBTSS11_LOCUS25529">
    <property type="protein sequence ID" value="CAJ1973468.1"/>
    <property type="gene ID" value="gene-AYBTSS11_LOCUS25529"/>
</dbReference>
<sequence>MMLMSQEKALVLRREGSSSIERGKRKRQMRIHNTFVEPYDGFMHRPTRFEAHAGCHIDQLPAFSWKTEGKQVECRREGINVWHLDDMIDSI</sequence>